<protein>
    <submittedName>
        <fullName evidence="2">Uncharacterized protein</fullName>
    </submittedName>
</protein>
<sequence>MAYPSTYEYYVSFISRLATMAISMLALILLIGVFIELPAFYRPLINGQATHPLTALLVIFASVQLFRISSNKATALHSINCCSFSIVMCFLVLLDNWFNLLFVEGLTDHIGAFEYEKSLGLETRVGNNTAVMFTFLALSHLCFLTERRKLCLSFAIAALIVITISLLGYFVDHSNLYGGTSLMTASIGLQLCLFTILMGLTQLSDSKHFHRLSKKSVFWLLCLATIIPFALILTAYSGAKARPFSFLLMGSPWLIAFTGSLYLYVLDKVEVVRSYESN</sequence>
<dbReference type="RefSeq" id="WP_338291095.1">
    <property type="nucleotide sequence ID" value="NZ_AP027272.1"/>
</dbReference>
<evidence type="ECO:0000313" key="3">
    <source>
        <dbReference type="Proteomes" id="UP001333710"/>
    </source>
</evidence>
<feature type="transmembrane region" description="Helical" evidence="1">
    <location>
        <begin position="176"/>
        <end position="197"/>
    </location>
</feature>
<dbReference type="EMBL" id="AP027272">
    <property type="protein sequence ID" value="BDX05131.1"/>
    <property type="molecule type" value="Genomic_DNA"/>
</dbReference>
<reference evidence="2" key="1">
    <citation type="submission" date="2023-01" db="EMBL/GenBank/DDBJ databases">
        <title>Complete genome sequence of Planctobacterium marinum strain Dej080120_11.</title>
        <authorList>
            <person name="Ueki S."/>
            <person name="Maruyama F."/>
        </authorList>
    </citation>
    <scope>NUCLEOTIDE SEQUENCE</scope>
    <source>
        <strain evidence="2">Dej080120_11</strain>
    </source>
</reference>
<accession>A0AA48KN48</accession>
<organism evidence="2 3">
    <name type="scientific">Planctobacterium marinum</name>
    <dbReference type="NCBI Taxonomy" id="1631968"/>
    <lineage>
        <taxon>Bacteria</taxon>
        <taxon>Pseudomonadati</taxon>
        <taxon>Pseudomonadota</taxon>
        <taxon>Gammaproteobacteria</taxon>
        <taxon>Alteromonadales</taxon>
        <taxon>Alteromonadaceae</taxon>
        <taxon>Planctobacterium</taxon>
    </lineage>
</organism>
<evidence type="ECO:0000256" key="1">
    <source>
        <dbReference type="SAM" id="Phobius"/>
    </source>
</evidence>
<feature type="transmembrane region" description="Helical" evidence="1">
    <location>
        <begin position="244"/>
        <end position="265"/>
    </location>
</feature>
<keyword evidence="1" id="KW-0812">Transmembrane</keyword>
<name>A0AA48KN48_9ALTE</name>
<dbReference type="AlphaFoldDB" id="A0AA48KN48"/>
<feature type="transmembrane region" description="Helical" evidence="1">
    <location>
        <begin position="150"/>
        <end position="170"/>
    </location>
</feature>
<keyword evidence="3" id="KW-1185">Reference proteome</keyword>
<dbReference type="Proteomes" id="UP001333710">
    <property type="component" value="Chromosome"/>
</dbReference>
<proteinExistence type="predicted"/>
<keyword evidence="1" id="KW-1133">Transmembrane helix</keyword>
<dbReference type="KEGG" id="pmaw:MACH26_06520"/>
<keyword evidence="1" id="KW-0472">Membrane</keyword>
<feature type="transmembrane region" description="Helical" evidence="1">
    <location>
        <begin position="17"/>
        <end position="37"/>
    </location>
</feature>
<feature type="transmembrane region" description="Helical" evidence="1">
    <location>
        <begin position="75"/>
        <end position="94"/>
    </location>
</feature>
<feature type="transmembrane region" description="Helical" evidence="1">
    <location>
        <begin position="217"/>
        <end position="238"/>
    </location>
</feature>
<feature type="transmembrane region" description="Helical" evidence="1">
    <location>
        <begin position="49"/>
        <end position="68"/>
    </location>
</feature>
<evidence type="ECO:0000313" key="2">
    <source>
        <dbReference type="EMBL" id="BDX05131.1"/>
    </source>
</evidence>
<feature type="transmembrane region" description="Helical" evidence="1">
    <location>
        <begin position="125"/>
        <end position="143"/>
    </location>
</feature>
<gene>
    <name evidence="2" type="ORF">MACH26_06520</name>
</gene>